<evidence type="ECO:0000256" key="3">
    <source>
        <dbReference type="ARBA" id="ARBA00022538"/>
    </source>
</evidence>
<feature type="transmembrane region" description="Helical" evidence="9">
    <location>
        <begin position="283"/>
        <end position="302"/>
    </location>
</feature>
<dbReference type="EMBL" id="VSSQ01001043">
    <property type="protein sequence ID" value="MPM04492.1"/>
    <property type="molecule type" value="Genomic_DNA"/>
</dbReference>
<evidence type="ECO:0000256" key="2">
    <source>
        <dbReference type="ARBA" id="ARBA00022475"/>
    </source>
</evidence>
<feature type="transmembrane region" description="Helical" evidence="9">
    <location>
        <begin position="418"/>
        <end position="440"/>
    </location>
</feature>
<feature type="transmembrane region" description="Helical" evidence="9">
    <location>
        <begin position="373"/>
        <end position="398"/>
    </location>
</feature>
<reference evidence="10" key="1">
    <citation type="submission" date="2019-08" db="EMBL/GenBank/DDBJ databases">
        <authorList>
            <person name="Kucharzyk K."/>
            <person name="Murdoch R.W."/>
            <person name="Higgins S."/>
            <person name="Loffler F."/>
        </authorList>
    </citation>
    <scope>NUCLEOTIDE SEQUENCE</scope>
</reference>
<dbReference type="PIRSF" id="PIRSF001294">
    <property type="entry name" value="K_ATPaseA"/>
    <property type="match status" value="1"/>
</dbReference>
<feature type="transmembrane region" description="Helical" evidence="9">
    <location>
        <begin position="133"/>
        <end position="157"/>
    </location>
</feature>
<keyword evidence="5" id="KW-0630">Potassium</keyword>
<protein>
    <submittedName>
        <fullName evidence="10">Potassium-transporting ATPase potassium-binding subunit</fullName>
    </submittedName>
</protein>
<evidence type="ECO:0000256" key="5">
    <source>
        <dbReference type="ARBA" id="ARBA00022958"/>
    </source>
</evidence>
<dbReference type="PANTHER" id="PTHR30607">
    <property type="entry name" value="POTASSIUM-TRANSPORTING ATPASE A CHAIN"/>
    <property type="match status" value="1"/>
</dbReference>
<feature type="transmembrane region" description="Helical" evidence="9">
    <location>
        <begin position="490"/>
        <end position="511"/>
    </location>
</feature>
<sequence>MDTEIIGVIAMFSITLLLAIPLGKYIAKVYAGERTLLDPVFNPLERLFFKVSGINSKNEMTWKQHLVALLTINLLWFLLSMLVLMNMSWLPLNPDGNPSQSADLAFNTTISFLVNCNLQHYSGETGISYLGQLWLMFLQFVTAGVGMAAAVVIFKAFKEKSTTQLGNFYVFFVKSCTRILLPLSLIVALVLVFEGTPMTFEGKDTITNLQGDTVHVSTGPVAAFVPIKHVGTNGGGFFGANGSHPLENPSFFTNMTEMVAQFIIPMAMIFAFGFFIKRRRFGWMVFGVMTVGFLLLAIPNIIMEMNGNPEIAKMGIDNSLGAMEGKEVRIGAAASGFWSIVTTVISTGSINSMHDSSMPLSGMNELLAMMINAFYGGVGAGILNFFIFIILAVFISGLMVGRTPEFMGKKIEAREMKIAMIIALFHPFLILVGTALATAFPSVGTSAISNPEFHGFSQMLYEYTSSAANNGSGFEGLGDNTPFWNISTGIILLLGRFLPIIGPVAIAGLLAEKKFIPESSGTLKTDTSTFGLVIFVVIAIVAALSFFPALALGPIAEYFSLY</sequence>
<dbReference type="GO" id="GO:0005886">
    <property type="term" value="C:plasma membrane"/>
    <property type="evidence" value="ECO:0007669"/>
    <property type="project" value="TreeGrafter"/>
</dbReference>
<evidence type="ECO:0000256" key="9">
    <source>
        <dbReference type="SAM" id="Phobius"/>
    </source>
</evidence>
<keyword evidence="1" id="KW-0813">Transport</keyword>
<feature type="transmembrane region" description="Helical" evidence="9">
    <location>
        <begin position="532"/>
        <end position="556"/>
    </location>
</feature>
<evidence type="ECO:0000256" key="1">
    <source>
        <dbReference type="ARBA" id="ARBA00022448"/>
    </source>
</evidence>
<dbReference type="NCBIfam" id="TIGR00680">
    <property type="entry name" value="kdpA"/>
    <property type="match status" value="1"/>
</dbReference>
<gene>
    <name evidence="10" type="primary">kdpA_4</name>
    <name evidence="10" type="ORF">SDC9_50769</name>
</gene>
<keyword evidence="7" id="KW-0406">Ion transport</keyword>
<evidence type="ECO:0000256" key="7">
    <source>
        <dbReference type="ARBA" id="ARBA00023065"/>
    </source>
</evidence>
<keyword evidence="8 9" id="KW-0472">Membrane</keyword>
<dbReference type="Pfam" id="PF03814">
    <property type="entry name" value="KdpA"/>
    <property type="match status" value="1"/>
</dbReference>
<dbReference type="HAMAP" id="MF_00275">
    <property type="entry name" value="KdpA"/>
    <property type="match status" value="1"/>
</dbReference>
<proteinExistence type="inferred from homology"/>
<keyword evidence="4 9" id="KW-0812">Transmembrane</keyword>
<dbReference type="AlphaFoldDB" id="A0A644WL26"/>
<evidence type="ECO:0000256" key="4">
    <source>
        <dbReference type="ARBA" id="ARBA00022692"/>
    </source>
</evidence>
<comment type="caution">
    <text evidence="10">The sequence shown here is derived from an EMBL/GenBank/DDBJ whole genome shotgun (WGS) entry which is preliminary data.</text>
</comment>
<evidence type="ECO:0000256" key="6">
    <source>
        <dbReference type="ARBA" id="ARBA00022989"/>
    </source>
</evidence>
<evidence type="ECO:0000256" key="8">
    <source>
        <dbReference type="ARBA" id="ARBA00023136"/>
    </source>
</evidence>
<keyword evidence="6 9" id="KW-1133">Transmembrane helix</keyword>
<dbReference type="PANTHER" id="PTHR30607:SF2">
    <property type="entry name" value="POTASSIUM-TRANSPORTING ATPASE POTASSIUM-BINDING SUBUNIT"/>
    <property type="match status" value="1"/>
</dbReference>
<keyword evidence="2" id="KW-1003">Cell membrane</keyword>
<dbReference type="InterPro" id="IPR004623">
    <property type="entry name" value="KdpA"/>
</dbReference>
<evidence type="ECO:0000313" key="10">
    <source>
        <dbReference type="EMBL" id="MPM04492.1"/>
    </source>
</evidence>
<feature type="transmembrane region" description="Helical" evidence="9">
    <location>
        <begin position="6"/>
        <end position="27"/>
    </location>
</feature>
<keyword evidence="3" id="KW-0633">Potassium transport</keyword>
<feature type="transmembrane region" description="Helical" evidence="9">
    <location>
        <begin position="169"/>
        <end position="193"/>
    </location>
</feature>
<feature type="transmembrane region" description="Helical" evidence="9">
    <location>
        <begin position="258"/>
        <end position="276"/>
    </location>
</feature>
<name>A0A644WL26_9ZZZZ</name>
<dbReference type="GO" id="GO:0008556">
    <property type="term" value="F:P-type potassium transmembrane transporter activity"/>
    <property type="evidence" value="ECO:0007669"/>
    <property type="project" value="InterPro"/>
</dbReference>
<accession>A0A644WL26</accession>
<feature type="transmembrane region" description="Helical" evidence="9">
    <location>
        <begin position="66"/>
        <end position="89"/>
    </location>
</feature>
<organism evidence="10">
    <name type="scientific">bioreactor metagenome</name>
    <dbReference type="NCBI Taxonomy" id="1076179"/>
    <lineage>
        <taxon>unclassified sequences</taxon>
        <taxon>metagenomes</taxon>
        <taxon>ecological metagenomes</taxon>
    </lineage>
</organism>